<gene>
    <name evidence="1" type="ORF">PHMEG_0006984</name>
</gene>
<evidence type="ECO:0000313" key="2">
    <source>
        <dbReference type="Proteomes" id="UP000198211"/>
    </source>
</evidence>
<reference evidence="2" key="1">
    <citation type="submission" date="2017-03" db="EMBL/GenBank/DDBJ databases">
        <title>Phytopthora megakarya and P. palmivora, two closely related causual agents of cacao black pod achieved similar genome size and gene model numbers by different mechanisms.</title>
        <authorList>
            <person name="Ali S."/>
            <person name="Shao J."/>
            <person name="Larry D.J."/>
            <person name="Kronmiller B."/>
            <person name="Shen D."/>
            <person name="Strem M.D."/>
            <person name="Melnick R.L."/>
            <person name="Guiltinan M.J."/>
            <person name="Tyler B.M."/>
            <person name="Meinhardt L.W."/>
            <person name="Bailey B.A."/>
        </authorList>
    </citation>
    <scope>NUCLEOTIDE SEQUENCE [LARGE SCALE GENOMIC DNA]</scope>
    <source>
        <strain evidence="2">zdho120</strain>
    </source>
</reference>
<dbReference type="OrthoDB" id="119063at2759"/>
<accession>A0A225WMI2</accession>
<keyword evidence="2" id="KW-1185">Reference proteome</keyword>
<proteinExistence type="predicted"/>
<dbReference type="AlphaFoldDB" id="A0A225WMI2"/>
<dbReference type="Proteomes" id="UP000198211">
    <property type="component" value="Unassembled WGS sequence"/>
</dbReference>
<organism evidence="1 2">
    <name type="scientific">Phytophthora megakarya</name>
    <dbReference type="NCBI Taxonomy" id="4795"/>
    <lineage>
        <taxon>Eukaryota</taxon>
        <taxon>Sar</taxon>
        <taxon>Stramenopiles</taxon>
        <taxon>Oomycota</taxon>
        <taxon>Peronosporomycetes</taxon>
        <taxon>Peronosporales</taxon>
        <taxon>Peronosporaceae</taxon>
        <taxon>Phytophthora</taxon>
    </lineage>
</organism>
<protein>
    <submittedName>
        <fullName evidence="1">Uncharacterized protein</fullName>
    </submittedName>
</protein>
<comment type="caution">
    <text evidence="1">The sequence shown here is derived from an EMBL/GenBank/DDBJ whole genome shotgun (WGS) entry which is preliminary data.</text>
</comment>
<name>A0A225WMI2_9STRA</name>
<sequence>MASQPVMQRLQRSGLSETQKTVDVKFHAVKDLIHKGELTVEYIPTGDMPADLLTKALADAVPAETSALRSSPRSTVLYLEHLARDREPDDNSVVDIIPLTEALLQCKDDSMPTTPSSTPRSKPLSSAPLMMQAYVNRVLKIASSRQKKDWCVYRPFFPFVSTRRSSTYQLGCEFEPSMGFDRGSWNMTATNKAFAYVFKTTNEDRKVSKVLSDWKCDDNPTIPSLTDFDSATT</sequence>
<evidence type="ECO:0000313" key="1">
    <source>
        <dbReference type="EMBL" id="OWZ18856.1"/>
    </source>
</evidence>
<dbReference type="EMBL" id="NBNE01000526">
    <property type="protein sequence ID" value="OWZ18856.1"/>
    <property type="molecule type" value="Genomic_DNA"/>
</dbReference>
<dbReference type="STRING" id="4795.A0A225WMI2"/>